<reference evidence="1 2" key="1">
    <citation type="submission" date="2018-03" db="EMBL/GenBank/DDBJ databases">
        <title>Genomes of Pezizomycetes fungi and the evolution of truffles.</title>
        <authorList>
            <person name="Murat C."/>
            <person name="Payen T."/>
            <person name="Noel B."/>
            <person name="Kuo A."/>
            <person name="Martin F.M."/>
        </authorList>
    </citation>
    <scope>NUCLEOTIDE SEQUENCE [LARGE SCALE GENOMIC DNA]</scope>
    <source>
        <strain evidence="1">091103-1</strain>
    </source>
</reference>
<sequence>MHQGATPNQSRTARPKIRRFVYFLKLRTDFTANDTNKKKKDVIILRATPPSTATGDCPTTILPIVDLLHHVPPKIPSLTTTNPHNHWPPPISTTTYIPDHLHLHLPDPLPPTLDSRPILLRDTSHHLNNLLHYKSHFPTTHAVRRPGPVAVCDKPTPYDDTTSYVLRDSDTICDRARCGIEAKDKTCRRIGRLVEFRRELCQSCACCCGRWMLNRRGWGGRYSLGLDL</sequence>
<proteinExistence type="predicted"/>
<accession>A0A317T0D9</accession>
<evidence type="ECO:0000313" key="2">
    <source>
        <dbReference type="Proteomes" id="UP000246991"/>
    </source>
</evidence>
<comment type="caution">
    <text evidence="1">The sequence shown here is derived from an EMBL/GenBank/DDBJ whole genome shotgun (WGS) entry which is preliminary data.</text>
</comment>
<dbReference type="AlphaFoldDB" id="A0A317T0D9"/>
<organism evidence="1 2">
    <name type="scientific">Tuber magnatum</name>
    <name type="common">white Piedmont truffle</name>
    <dbReference type="NCBI Taxonomy" id="42249"/>
    <lineage>
        <taxon>Eukaryota</taxon>
        <taxon>Fungi</taxon>
        <taxon>Dikarya</taxon>
        <taxon>Ascomycota</taxon>
        <taxon>Pezizomycotina</taxon>
        <taxon>Pezizomycetes</taxon>
        <taxon>Pezizales</taxon>
        <taxon>Tuberaceae</taxon>
        <taxon>Tuber</taxon>
    </lineage>
</organism>
<gene>
    <name evidence="1" type="ORF">C7212DRAFT_340736</name>
</gene>
<evidence type="ECO:0000313" key="1">
    <source>
        <dbReference type="EMBL" id="PWW80198.1"/>
    </source>
</evidence>
<protein>
    <submittedName>
        <fullName evidence="1">Uncharacterized protein</fullName>
    </submittedName>
</protein>
<keyword evidence="2" id="KW-1185">Reference proteome</keyword>
<dbReference type="Proteomes" id="UP000246991">
    <property type="component" value="Unassembled WGS sequence"/>
</dbReference>
<dbReference type="EMBL" id="PYWC01000004">
    <property type="protein sequence ID" value="PWW80198.1"/>
    <property type="molecule type" value="Genomic_DNA"/>
</dbReference>
<name>A0A317T0D9_9PEZI</name>